<evidence type="ECO:0000313" key="1">
    <source>
        <dbReference type="EMBL" id="BBH20521.1"/>
    </source>
</evidence>
<keyword evidence="2" id="KW-1185">Reference proteome</keyword>
<gene>
    <name evidence="1" type="ORF">Back11_18660</name>
</gene>
<proteinExistence type="predicted"/>
<evidence type="ECO:0000313" key="2">
    <source>
        <dbReference type="Proteomes" id="UP000275368"/>
    </source>
</evidence>
<dbReference type="AlphaFoldDB" id="A0A3G9J405"/>
<dbReference type="Proteomes" id="UP000275368">
    <property type="component" value="Chromosome"/>
</dbReference>
<name>A0A3G9J405_9BACL</name>
<protein>
    <submittedName>
        <fullName evidence="1">Uncharacterized protein</fullName>
    </submittedName>
</protein>
<reference evidence="1 2" key="1">
    <citation type="submission" date="2018-11" db="EMBL/GenBank/DDBJ databases">
        <title>Complete genome sequence of Paenibacillus baekrokdamisoli strain KCTC 33723.</title>
        <authorList>
            <person name="Kang S.W."/>
            <person name="Lee K.C."/>
            <person name="Kim K.K."/>
            <person name="Kim J.S."/>
            <person name="Kim D.S."/>
            <person name="Ko S.H."/>
            <person name="Yang S.H."/>
            <person name="Lee J.S."/>
        </authorList>
    </citation>
    <scope>NUCLEOTIDE SEQUENCE [LARGE SCALE GENOMIC DNA]</scope>
    <source>
        <strain evidence="1 2">KCTC 33723</strain>
    </source>
</reference>
<accession>A0A3G9J405</accession>
<organism evidence="1 2">
    <name type="scientific">Paenibacillus baekrokdamisoli</name>
    <dbReference type="NCBI Taxonomy" id="1712516"/>
    <lineage>
        <taxon>Bacteria</taxon>
        <taxon>Bacillati</taxon>
        <taxon>Bacillota</taxon>
        <taxon>Bacilli</taxon>
        <taxon>Bacillales</taxon>
        <taxon>Paenibacillaceae</taxon>
        <taxon>Paenibacillus</taxon>
    </lineage>
</organism>
<sequence length="50" mass="6131">MCYQFGFGNHYNIFYLFWRFEILRGALYYNSIDRNRPKRSEIVLVVPPLL</sequence>
<dbReference type="KEGG" id="pbk:Back11_18660"/>
<dbReference type="EMBL" id="AP019308">
    <property type="protein sequence ID" value="BBH20521.1"/>
    <property type="molecule type" value="Genomic_DNA"/>
</dbReference>